<accession>W6T5M3</accession>
<gene>
    <name evidence="1" type="ORF">LFAB_12880</name>
</gene>
<dbReference type="STRING" id="1400520.LFAB_12880"/>
<dbReference type="AlphaFoldDB" id="W6T5M3"/>
<name>W6T5M3_9LACO</name>
<organism evidence="1 2">
    <name type="scientific">Lactiplantibacillus fabifermentans T30PCM01</name>
    <dbReference type="NCBI Taxonomy" id="1400520"/>
    <lineage>
        <taxon>Bacteria</taxon>
        <taxon>Bacillati</taxon>
        <taxon>Bacillota</taxon>
        <taxon>Bacilli</taxon>
        <taxon>Lactobacillales</taxon>
        <taxon>Lactobacillaceae</taxon>
        <taxon>Lactiplantibacillus</taxon>
    </lineage>
</organism>
<evidence type="ECO:0000313" key="1">
    <source>
        <dbReference type="EMBL" id="ETY73337.1"/>
    </source>
</evidence>
<dbReference type="HOGENOM" id="CLU_3217810_0_0_9"/>
<sequence>MQRKLGLLTAFGLCLLSGLNFILTLLRRHDDGLPKKIKIKVKFK</sequence>
<proteinExistence type="predicted"/>
<evidence type="ECO:0000313" key="2">
    <source>
        <dbReference type="Proteomes" id="UP000019247"/>
    </source>
</evidence>
<reference evidence="1 2" key="1">
    <citation type="journal article" date="2014" name="Genome Announc.">
        <title>Genome Sequence of Lactobacillus fabifermentans Strain T30PCM01, Isolated from Fermenting Grape Marc.</title>
        <authorList>
            <person name="Treu L."/>
            <person name="Vendramin V."/>
            <person name="Bovo B."/>
            <person name="Giacomini A."/>
            <person name="Corich V."/>
            <person name="Campanaro S."/>
        </authorList>
    </citation>
    <scope>NUCLEOTIDE SEQUENCE [LARGE SCALE GENOMIC DNA]</scope>
    <source>
        <strain evidence="1 2">T30PCM01</strain>
    </source>
</reference>
<dbReference type="Proteomes" id="UP000019247">
    <property type="component" value="Unassembled WGS sequence"/>
</dbReference>
<dbReference type="RefSeq" id="WP_268872507.1">
    <property type="nucleotide sequence ID" value="NZ_KK036514.1"/>
</dbReference>
<protein>
    <submittedName>
        <fullName evidence="1">Uncharacterized protein</fullName>
    </submittedName>
</protein>
<dbReference type="EMBL" id="AWWK01000064">
    <property type="protein sequence ID" value="ETY73337.1"/>
    <property type="molecule type" value="Genomic_DNA"/>
</dbReference>
<dbReference type="PATRIC" id="fig|1400520.3.peg.2516"/>
<comment type="caution">
    <text evidence="1">The sequence shown here is derived from an EMBL/GenBank/DDBJ whole genome shotgun (WGS) entry which is preliminary data.</text>
</comment>